<keyword evidence="2" id="KW-0812">Transmembrane</keyword>
<evidence type="ECO:0000256" key="3">
    <source>
        <dbReference type="SAM" id="SignalP"/>
    </source>
</evidence>
<feature type="transmembrane region" description="Helical" evidence="2">
    <location>
        <begin position="450"/>
        <end position="470"/>
    </location>
</feature>
<evidence type="ECO:0008006" key="6">
    <source>
        <dbReference type="Google" id="ProtNLM"/>
    </source>
</evidence>
<dbReference type="Proteomes" id="UP000316252">
    <property type="component" value="Unassembled WGS sequence"/>
</dbReference>
<dbReference type="GO" id="GO:0005975">
    <property type="term" value="P:carbohydrate metabolic process"/>
    <property type="evidence" value="ECO:0007669"/>
    <property type="project" value="UniProtKB-ARBA"/>
</dbReference>
<organism evidence="4 5">
    <name type="scientific">Schumannella soli</name>
    <dbReference type="NCBI Taxonomy" id="2590779"/>
    <lineage>
        <taxon>Bacteria</taxon>
        <taxon>Bacillati</taxon>
        <taxon>Actinomycetota</taxon>
        <taxon>Actinomycetes</taxon>
        <taxon>Micrococcales</taxon>
        <taxon>Microbacteriaceae</taxon>
        <taxon>Schumannella</taxon>
    </lineage>
</organism>
<comment type="caution">
    <text evidence="4">The sequence shown here is derived from an EMBL/GenBank/DDBJ whole genome shotgun (WGS) entry which is preliminary data.</text>
</comment>
<evidence type="ECO:0000256" key="1">
    <source>
        <dbReference type="SAM" id="MobiDB-lite"/>
    </source>
</evidence>
<dbReference type="AlphaFoldDB" id="A0A506XZH6"/>
<name>A0A506XZH6_9MICO</name>
<keyword evidence="5" id="KW-1185">Reference proteome</keyword>
<reference evidence="4 5" key="1">
    <citation type="submission" date="2019-06" db="EMBL/GenBank/DDBJ databases">
        <authorList>
            <person name="Li F."/>
        </authorList>
    </citation>
    <scope>NUCLEOTIDE SEQUENCE [LARGE SCALE GENOMIC DNA]</scope>
    <source>
        <strain evidence="4 5">10F1D-1</strain>
    </source>
</reference>
<feature type="compositionally biased region" description="Low complexity" evidence="1">
    <location>
        <begin position="79"/>
        <end position="107"/>
    </location>
</feature>
<feature type="chain" id="PRO_5021364769" description="Gram-positive cocci surface proteins LPxTG domain-containing protein" evidence="3">
    <location>
        <begin position="29"/>
        <end position="478"/>
    </location>
</feature>
<dbReference type="OrthoDB" id="4401529at2"/>
<evidence type="ECO:0000313" key="4">
    <source>
        <dbReference type="EMBL" id="TPW74800.1"/>
    </source>
</evidence>
<dbReference type="Gene3D" id="2.60.40.10">
    <property type="entry name" value="Immunoglobulins"/>
    <property type="match status" value="1"/>
</dbReference>
<keyword evidence="2" id="KW-1133">Transmembrane helix</keyword>
<feature type="compositionally biased region" description="Acidic residues" evidence="1">
    <location>
        <begin position="59"/>
        <end position="68"/>
    </location>
</feature>
<proteinExistence type="predicted"/>
<protein>
    <recommendedName>
        <fullName evidence="6">Gram-positive cocci surface proteins LPxTG domain-containing protein</fullName>
    </recommendedName>
</protein>
<evidence type="ECO:0000256" key="2">
    <source>
        <dbReference type="SAM" id="Phobius"/>
    </source>
</evidence>
<evidence type="ECO:0000313" key="5">
    <source>
        <dbReference type="Proteomes" id="UP000316252"/>
    </source>
</evidence>
<dbReference type="InterPro" id="IPR013783">
    <property type="entry name" value="Ig-like_fold"/>
</dbReference>
<dbReference type="EMBL" id="VHQG01000004">
    <property type="protein sequence ID" value="TPW74800.1"/>
    <property type="molecule type" value="Genomic_DNA"/>
</dbReference>
<dbReference type="RefSeq" id="WP_141164431.1">
    <property type="nucleotide sequence ID" value="NZ_VHQG01000004.1"/>
</dbReference>
<keyword evidence="2" id="KW-0472">Membrane</keyword>
<sequence length="478" mass="48208">MKKITTAGFGLALAAALVAVPLATGAAAAETVAPAGGDVAANGPAASSSGETSDPAAEPADEQQDAAEPDTGQRDGAEPDSAASGAGGAASNDAPPTPSAAAASPAAGDLPTPEAVRADVSALKPETTTFVFVSWRRPAEPTRFRVTATLDRDGTSTTQEFDEPAFDENGQWDAYETVPVHAVWEFGDTFTVTVRAISADGTQEGQSVTVTAAAPISDGPTITSVTTSGLHSPSVTVSWEHVIAVHPELVTGYIVSIGPPPGSGLDSDTYADKYIEVGRDVRTATFSTLDISRRDQDPILDQPIQNATEYWVWVSPLTEGGAYAGYSASASVTTPAVQTPAAPAQPTGDTRGVTASVKDGKITVQGSAVTAGSWYFGYAFSTPVALGWAQSAADGTVTFDLTAAKLAPGSHHLALVGNDGTIVGTVAFTVSGGAVAGAAVTSLASTGIDAGLPTGAALALLIAGTALLVVRRRSTFHR</sequence>
<accession>A0A506XZH6</accession>
<gene>
    <name evidence="4" type="ORF">FJ657_14605</name>
</gene>
<keyword evidence="3" id="KW-0732">Signal</keyword>
<feature type="region of interest" description="Disordered" evidence="1">
    <location>
        <begin position="35"/>
        <end position="112"/>
    </location>
</feature>
<feature type="signal peptide" evidence="3">
    <location>
        <begin position="1"/>
        <end position="28"/>
    </location>
</feature>